<dbReference type="RefSeq" id="XP_052949227.1">
    <property type="nucleotide sequence ID" value="XM_053090760.1"/>
</dbReference>
<evidence type="ECO:0008006" key="3">
    <source>
        <dbReference type="Google" id="ProtNLM"/>
    </source>
</evidence>
<dbReference type="InterPro" id="IPR052184">
    <property type="entry name" value="SDR_enzymes"/>
</dbReference>
<dbReference type="AlphaFoldDB" id="A0AA38LX83"/>
<dbReference type="PRINTS" id="PR00081">
    <property type="entry name" value="GDHRDH"/>
</dbReference>
<dbReference type="PANTHER" id="PTHR45458:SF1">
    <property type="entry name" value="SHORT CHAIN DEHYDROGENASE"/>
    <property type="match status" value="1"/>
</dbReference>
<name>A0AA38LX83_9TREE</name>
<evidence type="ECO:0000313" key="2">
    <source>
        <dbReference type="Proteomes" id="UP001164286"/>
    </source>
</evidence>
<dbReference type="GO" id="GO:0016616">
    <property type="term" value="F:oxidoreductase activity, acting on the CH-OH group of donors, NAD or NADP as acceptor"/>
    <property type="evidence" value="ECO:0007669"/>
    <property type="project" value="TreeGrafter"/>
</dbReference>
<dbReference type="InterPro" id="IPR036291">
    <property type="entry name" value="NAD(P)-bd_dom_sf"/>
</dbReference>
<dbReference type="GeneID" id="77729965"/>
<sequence length="236" mass="24610">MSSPTVYVVTGATRGIGLQLVTQLAARPNTVIYAGYRTAPSADSDLAQLAAKQPEVVIPIKLTSGDQKDNAAAAEVIKAKFGKVDVVISNAGYCAPLKAIADLTPKDIYSEFDINLIGGLVLFQNLVPLLQAAPSPKFITISSAAGSIALALGVPITSYGISKASANFLAKKIDVDYPDIISFPLHASEQLGATLEQLGAITPAESATGILSLIDKATKETHGGKFWNVDGTELAW</sequence>
<dbReference type="Pfam" id="PF00106">
    <property type="entry name" value="adh_short"/>
    <property type="match status" value="1"/>
</dbReference>
<organism evidence="1 2">
    <name type="scientific">Dioszegia hungarica</name>
    <dbReference type="NCBI Taxonomy" id="4972"/>
    <lineage>
        <taxon>Eukaryota</taxon>
        <taxon>Fungi</taxon>
        <taxon>Dikarya</taxon>
        <taxon>Basidiomycota</taxon>
        <taxon>Agaricomycotina</taxon>
        <taxon>Tremellomycetes</taxon>
        <taxon>Tremellales</taxon>
        <taxon>Bulleribasidiaceae</taxon>
        <taxon>Dioszegia</taxon>
    </lineage>
</organism>
<evidence type="ECO:0000313" key="1">
    <source>
        <dbReference type="EMBL" id="KAI9639450.1"/>
    </source>
</evidence>
<protein>
    <recommendedName>
        <fullName evidence="3">NAD(P)-binding protein</fullName>
    </recommendedName>
</protein>
<dbReference type="Proteomes" id="UP001164286">
    <property type="component" value="Unassembled WGS sequence"/>
</dbReference>
<dbReference type="EMBL" id="JAKWFO010000001">
    <property type="protein sequence ID" value="KAI9639450.1"/>
    <property type="molecule type" value="Genomic_DNA"/>
</dbReference>
<comment type="caution">
    <text evidence="1">The sequence shown here is derived from an EMBL/GenBank/DDBJ whole genome shotgun (WGS) entry which is preliminary data.</text>
</comment>
<accession>A0AA38LX83</accession>
<gene>
    <name evidence="1" type="ORF">MKK02DRAFT_39748</name>
</gene>
<dbReference type="InterPro" id="IPR002347">
    <property type="entry name" value="SDR_fam"/>
</dbReference>
<dbReference type="SUPFAM" id="SSF51735">
    <property type="entry name" value="NAD(P)-binding Rossmann-fold domains"/>
    <property type="match status" value="1"/>
</dbReference>
<dbReference type="Gene3D" id="3.40.50.720">
    <property type="entry name" value="NAD(P)-binding Rossmann-like Domain"/>
    <property type="match status" value="1"/>
</dbReference>
<reference evidence="1" key="1">
    <citation type="journal article" date="2022" name="G3 (Bethesda)">
        <title>High quality genome of the basidiomycete yeast Dioszegia hungarica PDD-24b-2 isolated from cloud water.</title>
        <authorList>
            <person name="Jarrige D."/>
            <person name="Haridas S."/>
            <person name="Bleykasten-Grosshans C."/>
            <person name="Joly M."/>
            <person name="Nadalig T."/>
            <person name="Sancelme M."/>
            <person name="Vuilleumier S."/>
            <person name="Grigoriev I.V."/>
            <person name="Amato P."/>
            <person name="Bringel F."/>
        </authorList>
    </citation>
    <scope>NUCLEOTIDE SEQUENCE</scope>
    <source>
        <strain evidence="1">PDD-24b-2</strain>
    </source>
</reference>
<keyword evidence="2" id="KW-1185">Reference proteome</keyword>
<dbReference type="PANTHER" id="PTHR45458">
    <property type="entry name" value="SHORT-CHAIN DEHYDROGENASE/REDUCTASE SDR"/>
    <property type="match status" value="1"/>
</dbReference>
<proteinExistence type="predicted"/>